<dbReference type="GO" id="GO:0006915">
    <property type="term" value="P:apoptotic process"/>
    <property type="evidence" value="ECO:0007669"/>
    <property type="project" value="UniProtKB-KW"/>
</dbReference>
<dbReference type="PRINTS" id="PR00376">
    <property type="entry name" value="IL1BCENZYME"/>
</dbReference>
<dbReference type="PROSITE" id="PS01122">
    <property type="entry name" value="CASPASE_CYS"/>
    <property type="match status" value="1"/>
</dbReference>
<dbReference type="InterPro" id="IPR001309">
    <property type="entry name" value="Pept_C14_p20"/>
</dbReference>
<dbReference type="GeneID" id="119731900"/>
<dbReference type="PROSITE" id="PS50208">
    <property type="entry name" value="CASPASE_P20"/>
    <property type="match status" value="1"/>
</dbReference>
<dbReference type="EnsemblMetazoa" id="XM_038205187.1">
    <property type="protein sequence ID" value="XP_038061115.1"/>
    <property type="gene ID" value="LOC119731900"/>
</dbReference>
<dbReference type="Gene3D" id="3.40.50.1460">
    <property type="match status" value="1"/>
</dbReference>
<dbReference type="InterPro" id="IPR033139">
    <property type="entry name" value="Caspase_cys_AS"/>
</dbReference>
<name>A0A914AB50_PATMI</name>
<dbReference type="Proteomes" id="UP000887568">
    <property type="component" value="Unplaced"/>
</dbReference>
<dbReference type="GO" id="GO:0004197">
    <property type="term" value="F:cysteine-type endopeptidase activity"/>
    <property type="evidence" value="ECO:0007669"/>
    <property type="project" value="InterPro"/>
</dbReference>
<sequence length="253" mass="28484">MTDMWIKGINYIFSVECPCQRSSLHFLSLKECLAKSKVSCRIDKKPQISIETDRFQAMFNQESSEEDPTAVDALFTVEPDSEGSYAAYKMKTTQPTQDMLNPENTYQLASKCKGLAFILNNNKQREGSQIDMANMIHLFKELGYTPLPYENLEGKDITGNFKTFASLFNQKGVSYDSAVIVLMSHGDKDGVILGTDKVKVKLQDLHRELEQGDGLAGKPKIYFVQACRGSEYKFLPIGRMMALSRSHFVVTNS</sequence>
<dbReference type="PANTHER" id="PTHR47901">
    <property type="entry name" value="CASPASE RECRUITMENT DOMAIN-CONTAINING PROTEIN 18"/>
    <property type="match status" value="1"/>
</dbReference>
<dbReference type="InterPro" id="IPR002398">
    <property type="entry name" value="Pept_C14"/>
</dbReference>
<evidence type="ECO:0000259" key="5">
    <source>
        <dbReference type="PROSITE" id="PS50208"/>
    </source>
</evidence>
<accession>A0A914AB50</accession>
<evidence type="ECO:0000256" key="4">
    <source>
        <dbReference type="ARBA" id="ARBA00022801"/>
    </source>
</evidence>
<keyword evidence="2" id="KW-0645">Protease</keyword>
<dbReference type="InterPro" id="IPR015917">
    <property type="entry name" value="Pept_C14A"/>
</dbReference>
<dbReference type="InterPro" id="IPR029030">
    <property type="entry name" value="Caspase-like_dom_sf"/>
</dbReference>
<organism evidence="6 7">
    <name type="scientific">Patiria miniata</name>
    <name type="common">Bat star</name>
    <name type="synonym">Asterina miniata</name>
    <dbReference type="NCBI Taxonomy" id="46514"/>
    <lineage>
        <taxon>Eukaryota</taxon>
        <taxon>Metazoa</taxon>
        <taxon>Echinodermata</taxon>
        <taxon>Eleutherozoa</taxon>
        <taxon>Asterozoa</taxon>
        <taxon>Asteroidea</taxon>
        <taxon>Valvatacea</taxon>
        <taxon>Valvatida</taxon>
        <taxon>Asterinidae</taxon>
        <taxon>Patiria</taxon>
    </lineage>
</organism>
<reference evidence="6" key="1">
    <citation type="submission" date="2022-11" db="UniProtKB">
        <authorList>
            <consortium name="EnsemblMetazoa"/>
        </authorList>
    </citation>
    <scope>IDENTIFICATION</scope>
</reference>
<dbReference type="Pfam" id="PF00656">
    <property type="entry name" value="Peptidase_C14"/>
    <property type="match status" value="1"/>
</dbReference>
<proteinExistence type="inferred from homology"/>
<dbReference type="OrthoDB" id="6114029at2759"/>
<evidence type="ECO:0000256" key="2">
    <source>
        <dbReference type="ARBA" id="ARBA00022670"/>
    </source>
</evidence>
<evidence type="ECO:0000256" key="3">
    <source>
        <dbReference type="ARBA" id="ARBA00022703"/>
    </source>
</evidence>
<keyword evidence="4" id="KW-0378">Hydrolase</keyword>
<dbReference type="SMART" id="SM00115">
    <property type="entry name" value="CASc"/>
    <property type="match status" value="1"/>
</dbReference>
<evidence type="ECO:0000313" key="6">
    <source>
        <dbReference type="EnsemblMetazoa" id="XP_038061115.1"/>
    </source>
</evidence>
<dbReference type="RefSeq" id="XP_038061115.1">
    <property type="nucleotide sequence ID" value="XM_038205187.1"/>
</dbReference>
<dbReference type="InterPro" id="IPR011600">
    <property type="entry name" value="Pept_C14_caspase"/>
</dbReference>
<comment type="similarity">
    <text evidence="1">Belongs to the peptidase C14A family.</text>
</comment>
<keyword evidence="3" id="KW-0053">Apoptosis</keyword>
<dbReference type="AlphaFoldDB" id="A0A914AB50"/>
<protein>
    <recommendedName>
        <fullName evidence="5">Caspase family p20 domain-containing protein</fullName>
    </recommendedName>
</protein>
<keyword evidence="7" id="KW-1185">Reference proteome</keyword>
<evidence type="ECO:0000256" key="1">
    <source>
        <dbReference type="ARBA" id="ARBA00010134"/>
    </source>
</evidence>
<dbReference type="PANTHER" id="PTHR47901:SF8">
    <property type="entry name" value="CASPASE-3"/>
    <property type="match status" value="1"/>
</dbReference>
<feature type="domain" description="Caspase family p20" evidence="5">
    <location>
        <begin position="117"/>
        <end position="231"/>
    </location>
</feature>
<evidence type="ECO:0000313" key="7">
    <source>
        <dbReference type="Proteomes" id="UP000887568"/>
    </source>
</evidence>
<dbReference type="SUPFAM" id="SSF52129">
    <property type="entry name" value="Caspase-like"/>
    <property type="match status" value="1"/>
</dbReference>
<dbReference type="GO" id="GO:0006508">
    <property type="term" value="P:proteolysis"/>
    <property type="evidence" value="ECO:0007669"/>
    <property type="project" value="UniProtKB-KW"/>
</dbReference>